<reference evidence="3" key="1">
    <citation type="submission" date="2016-10" db="EMBL/GenBank/DDBJ databases">
        <authorList>
            <person name="Varghese N."/>
            <person name="Submissions S."/>
        </authorList>
    </citation>
    <scope>NUCLEOTIDE SEQUENCE [LARGE SCALE GENOMIC DNA]</scope>
    <source>
        <strain evidence="3">DSM 24740</strain>
    </source>
</reference>
<evidence type="ECO:0000313" key="2">
    <source>
        <dbReference type="EMBL" id="SER44072.1"/>
    </source>
</evidence>
<dbReference type="AlphaFoldDB" id="A0A1H9P7B6"/>
<keyword evidence="3" id="KW-1185">Reference proteome</keyword>
<keyword evidence="1" id="KW-1133">Transmembrane helix</keyword>
<sequence length="46" mass="5339">MSLKDPEQNLAEQPPLLGSWPRMYTFVLVLHVILIVLFYLFSNAYA</sequence>
<name>A0A1H9P7B6_9BACT</name>
<dbReference type="Proteomes" id="UP000199021">
    <property type="component" value="Unassembled WGS sequence"/>
</dbReference>
<protein>
    <submittedName>
        <fullName evidence="2">Uncharacterized protein</fullName>
    </submittedName>
</protein>
<feature type="transmembrane region" description="Helical" evidence="1">
    <location>
        <begin position="23"/>
        <end position="41"/>
    </location>
</feature>
<keyword evidence="1" id="KW-0812">Transmembrane</keyword>
<proteinExistence type="predicted"/>
<accession>A0A1H9P7B6</accession>
<dbReference type="RefSeq" id="WP_175489525.1">
    <property type="nucleotide sequence ID" value="NZ_FOFB01000043.1"/>
</dbReference>
<gene>
    <name evidence="2" type="ORF">SAMN05444359_14325</name>
</gene>
<organism evidence="2 3">
    <name type="scientific">Neolewinella agarilytica</name>
    <dbReference type="NCBI Taxonomy" id="478744"/>
    <lineage>
        <taxon>Bacteria</taxon>
        <taxon>Pseudomonadati</taxon>
        <taxon>Bacteroidota</taxon>
        <taxon>Saprospiria</taxon>
        <taxon>Saprospirales</taxon>
        <taxon>Lewinellaceae</taxon>
        <taxon>Neolewinella</taxon>
    </lineage>
</organism>
<dbReference type="EMBL" id="FOFB01000043">
    <property type="protein sequence ID" value="SER44072.1"/>
    <property type="molecule type" value="Genomic_DNA"/>
</dbReference>
<dbReference type="InParanoid" id="A0A1H9P7B6"/>
<dbReference type="STRING" id="478744.SAMN05444359_14325"/>
<evidence type="ECO:0000256" key="1">
    <source>
        <dbReference type="SAM" id="Phobius"/>
    </source>
</evidence>
<evidence type="ECO:0000313" key="3">
    <source>
        <dbReference type="Proteomes" id="UP000199021"/>
    </source>
</evidence>
<keyword evidence="1" id="KW-0472">Membrane</keyword>